<evidence type="ECO:0000256" key="2">
    <source>
        <dbReference type="ARBA" id="ARBA00022989"/>
    </source>
</evidence>
<evidence type="ECO:0000256" key="3">
    <source>
        <dbReference type="ARBA" id="ARBA00023136"/>
    </source>
</evidence>
<feature type="transmembrane region" description="Helical" evidence="4">
    <location>
        <begin position="374"/>
        <end position="399"/>
    </location>
</feature>
<name>A0ABV2IDD4_9HYPH</name>
<keyword evidence="1 4" id="KW-0812">Transmembrane</keyword>
<dbReference type="RefSeq" id="WP_354434687.1">
    <property type="nucleotide sequence ID" value="NZ_JBEPLY010000009.1"/>
</dbReference>
<feature type="transmembrane region" description="Helical" evidence="4">
    <location>
        <begin position="311"/>
        <end position="329"/>
    </location>
</feature>
<feature type="transmembrane region" description="Helical" evidence="4">
    <location>
        <begin position="125"/>
        <end position="148"/>
    </location>
</feature>
<feature type="transmembrane region" description="Helical" evidence="4">
    <location>
        <begin position="160"/>
        <end position="182"/>
    </location>
</feature>
<dbReference type="PANTHER" id="PTHR23528">
    <property type="match status" value="1"/>
</dbReference>
<reference evidence="6 7" key="1">
    <citation type="submission" date="2024-06" db="EMBL/GenBank/DDBJ databases">
        <title>Genomic Encyclopedia of Type Strains, Phase IV (KMG-IV): sequencing the most valuable type-strain genomes for metagenomic binning, comparative biology and taxonomic classification.</title>
        <authorList>
            <person name="Goeker M."/>
        </authorList>
    </citation>
    <scope>NUCLEOTIDE SEQUENCE [LARGE SCALE GENOMIC DNA]</scope>
    <source>
        <strain evidence="6 7">DSM 28102</strain>
    </source>
</reference>
<dbReference type="Gene3D" id="1.20.1250.20">
    <property type="entry name" value="MFS general substrate transporter like domains"/>
    <property type="match status" value="2"/>
</dbReference>
<protein>
    <submittedName>
        <fullName evidence="6">MFS family permease</fullName>
    </submittedName>
</protein>
<organism evidence="6 7">
    <name type="scientific">Martelella mangrovi</name>
    <dbReference type="NCBI Taxonomy" id="1397477"/>
    <lineage>
        <taxon>Bacteria</taxon>
        <taxon>Pseudomonadati</taxon>
        <taxon>Pseudomonadota</taxon>
        <taxon>Alphaproteobacteria</taxon>
        <taxon>Hyphomicrobiales</taxon>
        <taxon>Aurantimonadaceae</taxon>
        <taxon>Martelella</taxon>
    </lineage>
</organism>
<dbReference type="Pfam" id="PF07690">
    <property type="entry name" value="MFS_1"/>
    <property type="match status" value="1"/>
</dbReference>
<dbReference type="EMBL" id="JBEPLY010000009">
    <property type="protein sequence ID" value="MET3600809.1"/>
    <property type="molecule type" value="Genomic_DNA"/>
</dbReference>
<feature type="transmembrane region" description="Helical" evidence="4">
    <location>
        <begin position="405"/>
        <end position="425"/>
    </location>
</feature>
<dbReference type="Proteomes" id="UP001549164">
    <property type="component" value="Unassembled WGS sequence"/>
</dbReference>
<keyword evidence="7" id="KW-1185">Reference proteome</keyword>
<feature type="transmembrane region" description="Helical" evidence="4">
    <location>
        <begin position="245"/>
        <end position="265"/>
    </location>
</feature>
<comment type="caution">
    <text evidence="6">The sequence shown here is derived from an EMBL/GenBank/DDBJ whole genome shotgun (WGS) entry which is preliminary data.</text>
</comment>
<evidence type="ECO:0000259" key="5">
    <source>
        <dbReference type="PROSITE" id="PS50850"/>
    </source>
</evidence>
<dbReference type="PROSITE" id="PS50850">
    <property type="entry name" value="MFS"/>
    <property type="match status" value="1"/>
</dbReference>
<dbReference type="InterPro" id="IPR011701">
    <property type="entry name" value="MFS"/>
</dbReference>
<dbReference type="SUPFAM" id="SSF103473">
    <property type="entry name" value="MFS general substrate transporter"/>
    <property type="match status" value="1"/>
</dbReference>
<keyword evidence="3 4" id="KW-0472">Membrane</keyword>
<feature type="transmembrane region" description="Helical" evidence="4">
    <location>
        <begin position="32"/>
        <end position="53"/>
    </location>
</feature>
<accession>A0ABV2IDD4</accession>
<dbReference type="InterPro" id="IPR036259">
    <property type="entry name" value="MFS_trans_sf"/>
</dbReference>
<feature type="transmembrane region" description="Helical" evidence="4">
    <location>
        <begin position="101"/>
        <end position="119"/>
    </location>
</feature>
<gene>
    <name evidence="6" type="ORF">ABID12_002760</name>
</gene>
<feature type="transmembrane region" description="Helical" evidence="4">
    <location>
        <begin position="188"/>
        <end position="208"/>
    </location>
</feature>
<evidence type="ECO:0000256" key="1">
    <source>
        <dbReference type="ARBA" id="ARBA00022692"/>
    </source>
</evidence>
<feature type="transmembrane region" description="Helical" evidence="4">
    <location>
        <begin position="277"/>
        <end position="299"/>
    </location>
</feature>
<keyword evidence="2 4" id="KW-1133">Transmembrane helix</keyword>
<proteinExistence type="predicted"/>
<dbReference type="InterPro" id="IPR020846">
    <property type="entry name" value="MFS_dom"/>
</dbReference>
<evidence type="ECO:0000256" key="4">
    <source>
        <dbReference type="SAM" id="Phobius"/>
    </source>
</evidence>
<feature type="transmembrane region" description="Helical" evidence="4">
    <location>
        <begin position="65"/>
        <end position="89"/>
    </location>
</feature>
<evidence type="ECO:0000313" key="6">
    <source>
        <dbReference type="EMBL" id="MET3600809.1"/>
    </source>
</evidence>
<sequence>MTELADSGFTAANAAPQEDGIPAVSTLFFVKYAAAIIGIYIALMTPVTVTMAIRVQAIAPEGKGAALGSILGLGALFALFANPIFGWLSDRTVSRYGRRRPWMLAGIVLGGLAVTGIAFSENLFVIGALWCLAQTTYNAALAVVVAIVPDQVPEHQRGRVSAISGMALYIAMLMGAGIAALTGASNPLGFIAPALVATVAIFWFAIGLEDPHADKAAKLQHQSMADLGRSFLINPVKHADFSWAWLSRFFVFLGMSVLMTYQAYFLIDHLGMPSAGIADLLFLSTLITAIAVIASSFISGWLSDRLHRRKVFVLASAIGYSLGIVIILSATTLGVFYVGVAVSSLAFGIYMAVDQALVVDVLPDRETDAAKNMGILNIANAVPQSIAPAIAPFFLAIGATGGNYPALYAFAAVAAFLGALAIWPVKGVR</sequence>
<dbReference type="PANTHER" id="PTHR23528:SF1">
    <property type="entry name" value="MAJOR FACILITATOR SUPERFAMILY (MFS) PROFILE DOMAIN-CONTAINING PROTEIN"/>
    <property type="match status" value="1"/>
</dbReference>
<feature type="transmembrane region" description="Helical" evidence="4">
    <location>
        <begin position="335"/>
        <end position="353"/>
    </location>
</feature>
<feature type="domain" description="Major facilitator superfamily (MFS) profile" evidence="5">
    <location>
        <begin position="26"/>
        <end position="429"/>
    </location>
</feature>
<evidence type="ECO:0000313" key="7">
    <source>
        <dbReference type="Proteomes" id="UP001549164"/>
    </source>
</evidence>